<dbReference type="CDD" id="cd14003">
    <property type="entry name" value="STKc_AMPK-like"/>
    <property type="match status" value="1"/>
</dbReference>
<evidence type="ECO:0000256" key="6">
    <source>
        <dbReference type="ARBA" id="ARBA00022777"/>
    </source>
</evidence>
<evidence type="ECO:0000256" key="2">
    <source>
        <dbReference type="ARBA" id="ARBA00022527"/>
    </source>
</evidence>
<feature type="domain" description="Protein kinase" evidence="15">
    <location>
        <begin position="723"/>
        <end position="972"/>
    </location>
</feature>
<keyword evidence="8 13" id="KW-0067">ATP-binding</keyword>
<evidence type="ECO:0000256" key="1">
    <source>
        <dbReference type="ARBA" id="ARBA00012513"/>
    </source>
</evidence>
<accession>A0A0L0DNH8</accession>
<dbReference type="EC" id="2.7.11.1" evidence="1"/>
<keyword evidence="4" id="KW-0677">Repeat</keyword>
<dbReference type="SUPFAM" id="SSF103243">
    <property type="entry name" value="KA1-like"/>
    <property type="match status" value="1"/>
</dbReference>
<dbReference type="GO" id="GO:0004674">
    <property type="term" value="F:protein serine/threonine kinase activity"/>
    <property type="evidence" value="ECO:0007669"/>
    <property type="project" value="UniProtKB-KW"/>
</dbReference>
<dbReference type="InterPro" id="IPR017441">
    <property type="entry name" value="Protein_kinase_ATP_BS"/>
</dbReference>
<evidence type="ECO:0000256" key="10">
    <source>
        <dbReference type="ARBA" id="ARBA00047899"/>
    </source>
</evidence>
<evidence type="ECO:0000256" key="9">
    <source>
        <dbReference type="ARBA" id="ARBA00023778"/>
    </source>
</evidence>
<evidence type="ECO:0000256" key="7">
    <source>
        <dbReference type="ARBA" id="ARBA00022803"/>
    </source>
</evidence>
<evidence type="ECO:0000256" key="14">
    <source>
        <dbReference type="SAM" id="MobiDB-lite"/>
    </source>
</evidence>
<dbReference type="Gene3D" id="1.10.510.10">
    <property type="entry name" value="Transferase(Phosphotransferase) domain 1"/>
    <property type="match status" value="1"/>
</dbReference>
<keyword evidence="6" id="KW-0418">Kinase</keyword>
<feature type="compositionally biased region" description="Low complexity" evidence="14">
    <location>
        <begin position="1061"/>
        <end position="1089"/>
    </location>
</feature>
<dbReference type="GeneID" id="25570153"/>
<dbReference type="InterPro" id="IPR008271">
    <property type="entry name" value="Ser/Thr_kinase_AS"/>
</dbReference>
<evidence type="ECO:0000256" key="5">
    <source>
        <dbReference type="ARBA" id="ARBA00022741"/>
    </source>
</evidence>
<feature type="compositionally biased region" description="Basic residues" evidence="14">
    <location>
        <begin position="1200"/>
        <end position="1219"/>
    </location>
</feature>
<comment type="catalytic activity">
    <reaction evidence="11">
        <text>L-seryl-[protein] + ATP = O-phospho-L-seryl-[protein] + ADP + H(+)</text>
        <dbReference type="Rhea" id="RHEA:17989"/>
        <dbReference type="Rhea" id="RHEA-COMP:9863"/>
        <dbReference type="Rhea" id="RHEA-COMP:11604"/>
        <dbReference type="ChEBI" id="CHEBI:15378"/>
        <dbReference type="ChEBI" id="CHEBI:29999"/>
        <dbReference type="ChEBI" id="CHEBI:30616"/>
        <dbReference type="ChEBI" id="CHEBI:83421"/>
        <dbReference type="ChEBI" id="CHEBI:456216"/>
        <dbReference type="EC" id="2.7.11.1"/>
    </reaction>
</comment>
<feature type="binding site" evidence="13">
    <location>
        <position position="752"/>
    </location>
    <ligand>
        <name>ATP</name>
        <dbReference type="ChEBI" id="CHEBI:30616"/>
    </ligand>
</feature>
<feature type="compositionally biased region" description="Low complexity" evidence="14">
    <location>
        <begin position="1341"/>
        <end position="1355"/>
    </location>
</feature>
<feature type="repeat" description="TPR" evidence="12">
    <location>
        <begin position="207"/>
        <end position="240"/>
    </location>
</feature>
<feature type="compositionally biased region" description="Low complexity" evidence="14">
    <location>
        <begin position="597"/>
        <end position="619"/>
    </location>
</feature>
<feature type="region of interest" description="Disordered" evidence="14">
    <location>
        <begin position="1145"/>
        <end position="1276"/>
    </location>
</feature>
<dbReference type="Pfam" id="PF00069">
    <property type="entry name" value="Pkinase"/>
    <property type="match status" value="1"/>
</dbReference>
<name>A0A0L0DNH8_THETB</name>
<dbReference type="GO" id="GO:0060271">
    <property type="term" value="P:cilium assembly"/>
    <property type="evidence" value="ECO:0007669"/>
    <property type="project" value="TreeGrafter"/>
</dbReference>
<dbReference type="PROSITE" id="PS00108">
    <property type="entry name" value="PROTEIN_KINASE_ST"/>
    <property type="match status" value="1"/>
</dbReference>
<dbReference type="InterPro" id="IPR011990">
    <property type="entry name" value="TPR-like_helical_dom_sf"/>
</dbReference>
<gene>
    <name evidence="17" type="ORF">AMSG_12239</name>
</gene>
<keyword evidence="3" id="KW-0808">Transferase</keyword>
<feature type="region of interest" description="Disordered" evidence="14">
    <location>
        <begin position="597"/>
        <end position="630"/>
    </location>
</feature>
<dbReference type="GO" id="GO:0061512">
    <property type="term" value="P:protein localization to cilium"/>
    <property type="evidence" value="ECO:0007669"/>
    <property type="project" value="TreeGrafter"/>
</dbReference>
<dbReference type="PANTHER" id="PTHR44186">
    <property type="match status" value="1"/>
</dbReference>
<protein>
    <recommendedName>
        <fullName evidence="1">non-specific serine/threonine protein kinase</fullName>
        <ecNumber evidence="1">2.7.11.1</ecNumber>
    </recommendedName>
</protein>
<evidence type="ECO:0000313" key="17">
    <source>
        <dbReference type="EMBL" id="KNC52973.1"/>
    </source>
</evidence>
<evidence type="ECO:0000256" key="8">
    <source>
        <dbReference type="ARBA" id="ARBA00022840"/>
    </source>
</evidence>
<dbReference type="EMBL" id="GL349477">
    <property type="protein sequence ID" value="KNC52973.1"/>
    <property type="molecule type" value="Genomic_DNA"/>
</dbReference>
<dbReference type="InterPro" id="IPR001772">
    <property type="entry name" value="KA1_dom"/>
</dbReference>
<comment type="similarity">
    <text evidence="9">Belongs to the BBS4 family.</text>
</comment>
<dbReference type="SMART" id="SM00028">
    <property type="entry name" value="TPR"/>
    <property type="match status" value="7"/>
</dbReference>
<dbReference type="FunFam" id="1.10.510.10:FF:000571">
    <property type="entry name" value="Maternal embryonic leucine zipper kinase"/>
    <property type="match status" value="1"/>
</dbReference>
<dbReference type="InterPro" id="IPR019734">
    <property type="entry name" value="TPR_rpt"/>
</dbReference>
<feature type="region of interest" description="Disordered" evidence="14">
    <location>
        <begin position="1055"/>
        <end position="1113"/>
    </location>
</feature>
<dbReference type="Pfam" id="PF02149">
    <property type="entry name" value="KA1"/>
    <property type="match status" value="1"/>
</dbReference>
<dbReference type="OrthoDB" id="309339at2759"/>
<evidence type="ECO:0000313" key="18">
    <source>
        <dbReference type="Proteomes" id="UP000054408"/>
    </source>
</evidence>
<keyword evidence="18" id="KW-1185">Reference proteome</keyword>
<feature type="domain" description="KA1" evidence="16">
    <location>
        <begin position="1471"/>
        <end position="1520"/>
    </location>
</feature>
<evidence type="ECO:0000259" key="15">
    <source>
        <dbReference type="PROSITE" id="PS50011"/>
    </source>
</evidence>
<feature type="region of interest" description="Disordered" evidence="14">
    <location>
        <begin position="1320"/>
        <end position="1361"/>
    </location>
</feature>
<evidence type="ECO:0000259" key="16">
    <source>
        <dbReference type="PROSITE" id="PS50032"/>
    </source>
</evidence>
<organism evidence="17 18">
    <name type="scientific">Thecamonas trahens ATCC 50062</name>
    <dbReference type="NCBI Taxonomy" id="461836"/>
    <lineage>
        <taxon>Eukaryota</taxon>
        <taxon>Apusozoa</taxon>
        <taxon>Apusomonadida</taxon>
        <taxon>Apusomonadidae</taxon>
        <taxon>Thecamonas</taxon>
    </lineage>
</organism>
<feature type="compositionally biased region" description="Low complexity" evidence="14">
    <location>
        <begin position="1145"/>
        <end position="1160"/>
    </location>
</feature>
<dbReference type="InterPro" id="IPR028375">
    <property type="entry name" value="KA1/Ssp2_C"/>
</dbReference>
<dbReference type="Gene3D" id="3.30.310.80">
    <property type="entry name" value="Kinase associated domain 1, KA1"/>
    <property type="match status" value="1"/>
</dbReference>
<feature type="repeat" description="TPR" evidence="12">
    <location>
        <begin position="275"/>
        <end position="308"/>
    </location>
</feature>
<dbReference type="InterPro" id="IPR011009">
    <property type="entry name" value="Kinase-like_dom_sf"/>
</dbReference>
<keyword evidence="2" id="KW-0723">Serine/threonine-protein kinase</keyword>
<feature type="compositionally biased region" description="Low complexity" evidence="14">
    <location>
        <begin position="1099"/>
        <end position="1113"/>
    </location>
</feature>
<dbReference type="eggNOG" id="KOG0583">
    <property type="taxonomic scope" value="Eukaryota"/>
</dbReference>
<keyword evidence="7 12" id="KW-0802">TPR repeat</keyword>
<dbReference type="PANTHER" id="PTHR44186:SF1">
    <property type="entry name" value="BARDET-BIEDL SYNDROME 4 PROTEIN"/>
    <property type="match status" value="1"/>
</dbReference>
<evidence type="ECO:0000256" key="11">
    <source>
        <dbReference type="ARBA" id="ARBA00048679"/>
    </source>
</evidence>
<evidence type="ECO:0000256" key="13">
    <source>
        <dbReference type="PROSITE-ProRule" id="PRU10141"/>
    </source>
</evidence>
<dbReference type="SUPFAM" id="SSF48452">
    <property type="entry name" value="TPR-like"/>
    <property type="match status" value="1"/>
</dbReference>
<dbReference type="PROSITE" id="PS00107">
    <property type="entry name" value="PROTEIN_KINASE_ATP"/>
    <property type="match status" value="1"/>
</dbReference>
<dbReference type="OMA" id="ANACTAY"/>
<dbReference type="PROSITE" id="PS50032">
    <property type="entry name" value="KA1"/>
    <property type="match status" value="1"/>
</dbReference>
<dbReference type="GO" id="GO:0106310">
    <property type="term" value="F:protein serine kinase activity"/>
    <property type="evidence" value="ECO:0007669"/>
    <property type="project" value="RHEA"/>
</dbReference>
<evidence type="ECO:0000256" key="3">
    <source>
        <dbReference type="ARBA" id="ARBA00022679"/>
    </source>
</evidence>
<proteinExistence type="inferred from homology"/>
<dbReference type="Proteomes" id="UP000054408">
    <property type="component" value="Unassembled WGS sequence"/>
</dbReference>
<dbReference type="Pfam" id="PF13432">
    <property type="entry name" value="TPR_16"/>
    <property type="match status" value="2"/>
</dbReference>
<feature type="compositionally biased region" description="Low complexity" evidence="14">
    <location>
        <begin position="1244"/>
        <end position="1260"/>
    </location>
</feature>
<feature type="region of interest" description="Disordered" evidence="14">
    <location>
        <begin position="448"/>
        <end position="469"/>
    </location>
</feature>
<keyword evidence="5 13" id="KW-0547">Nucleotide-binding</keyword>
<dbReference type="RefSeq" id="XP_013754917.1">
    <property type="nucleotide sequence ID" value="XM_013899463.1"/>
</dbReference>
<feature type="repeat" description="TPR" evidence="12">
    <location>
        <begin position="140"/>
        <end position="173"/>
    </location>
</feature>
<sequence length="1520" mass="162089">MATGNEYQHRVLYNWLLHDLYTKGKHDEAVALVDQQLATTGGASEYAHYIKGLIQRSQGKVTDALAQFDAACRLNPASADNAKQKARTLFLLGRHAAALEVYDLAHELHVADEKRRAAAGKAPGARVSRAARALQERGDWEIWHNKGLCHMYLGDLEAAADGFERANAIQRHDVTYLMLSKLAELRGDAEGARRLLAEALEFSPENPELLTGLGELHMAANDEMQAFNQLGKSLSHNPRDVGTLLAVASVMQCNADYDGALAKLRAVAQLAPNAPQLWNNIGMCFYGKGKAVAAISCLKRALFLAPFEWLVNYNLGIVHLAQAQPASAFHFLNAAVRLNPDLAAGFMYLGVTLSKLGDFANACTAYDKAMGLAGKIEQNAQTKADVLRIPLNYAITCHRFGDTARAARMFMQFEASLAAADEPYSVPPELAKPLEALRGLYGVGKSGSSTSLSPATSNASGDLVPGSATGAAAASTTASGVPASAGLSGSPRTKRVRLDLLKVVRAGQPVHNVDDGIVLDVGVRERLGILHRLVIEDDPLILGRLLRNDLDLSLDIRHRLRRLGLHKHGLVLVLDPNVTSPAPSTIGASDDALVASSGSGTAVSHGSSSASPSVATLASDHSGASAEPHMRTPVPRLALTAANLARIQAAHSGQGGGRGSDGSASRPDGAKASFESLSSFVSDSSGYTVGSRTQQLASMHSPRSLDLPSPRRLVTPRILSRKYQFLRTLGRGSYSLVKLAKMATTGELVAVKVLTPQVQSETVRISRETKVLNLLSHPHIASLREVQVTVDHVYMVMEYVSGGELFDYIVTRGRIREAEARRLFRQLVSAVAYCHGNYLTHRDIKLENLLLDDEVNVKLVDFGFVNEFRPHEVLETACGTPAYAAPELLSAQPYLGPHVDIWAMGVTLYAMVTGSLPFDHPDVATLYSLIRKGEFYQPPQLSDGVNALIAGMLTVDPTQRFSLDEIANHPWILEGYSGPPDTHLPHREPVVAPEHSILVELAGYGFSTLEVTHALLHNEPCLHAAVYHLACERRAAANAAAAARDAELGSLHGYGSGSGSGPSTASCNSYSSYGSSSSHVRVRTFSTSGSGSGSRRRSVSATRSHSRFSSSTTLGSVASVTSVASAGSNASDSDSVAKDASAATASAVSATTPTLPALPRLDLDKTRPAAASRSRTKSSSSGSPSCGRELDSPVATPGKTGKHKKHVKRRTRIRVRKQVRAQARAARRPTPASTAFPHNPPPSTLSVSSSRSRSPKTMSPVSSLTPISEAVAPHPPPSIAVANIRAAGTRTRARAISASSFENSVSSIDWSAVRFAPLNKSEDSEGDLPTRCAASPPPSGDQPSGGKTSRPTSATPTPPVDTAVDAQLQLSLSPRVLEYARSTGAPKGMLTAPGRWEAMAERRAAEQAAALGEGTPTSPNMPELRAVRGPFSVETTTTRSLKDTCACIADALEDCAVDFTLSNYVYDCKLALADQDDLSFTIEICRLRRMSLLGIKFTRGEGQPWIYKAQIQILLARMRL</sequence>
<dbReference type="PROSITE" id="PS50005">
    <property type="entry name" value="TPR"/>
    <property type="match status" value="3"/>
</dbReference>
<evidence type="ECO:0000256" key="4">
    <source>
        <dbReference type="ARBA" id="ARBA00022737"/>
    </source>
</evidence>
<feature type="compositionally biased region" description="Low complexity" evidence="14">
    <location>
        <begin position="1168"/>
        <end position="1185"/>
    </location>
</feature>
<dbReference type="STRING" id="461836.A0A0L0DNH8"/>
<dbReference type="Pfam" id="PF14559">
    <property type="entry name" value="TPR_19"/>
    <property type="match status" value="1"/>
</dbReference>
<dbReference type="eggNOG" id="KOG1124">
    <property type="taxonomic scope" value="Eukaryota"/>
</dbReference>
<dbReference type="Gene3D" id="1.25.40.10">
    <property type="entry name" value="Tetratricopeptide repeat domain"/>
    <property type="match status" value="2"/>
</dbReference>
<evidence type="ECO:0000256" key="12">
    <source>
        <dbReference type="PROSITE-ProRule" id="PRU00339"/>
    </source>
</evidence>
<dbReference type="GO" id="GO:0005524">
    <property type="term" value="F:ATP binding"/>
    <property type="evidence" value="ECO:0007669"/>
    <property type="project" value="UniProtKB-UniRule"/>
</dbReference>
<feature type="region of interest" description="Disordered" evidence="14">
    <location>
        <begin position="649"/>
        <end position="671"/>
    </location>
</feature>
<dbReference type="InterPro" id="IPR000719">
    <property type="entry name" value="Prot_kinase_dom"/>
</dbReference>
<comment type="catalytic activity">
    <reaction evidence="10">
        <text>L-threonyl-[protein] + ATP = O-phospho-L-threonyl-[protein] + ADP + H(+)</text>
        <dbReference type="Rhea" id="RHEA:46608"/>
        <dbReference type="Rhea" id="RHEA-COMP:11060"/>
        <dbReference type="Rhea" id="RHEA-COMP:11605"/>
        <dbReference type="ChEBI" id="CHEBI:15378"/>
        <dbReference type="ChEBI" id="CHEBI:30013"/>
        <dbReference type="ChEBI" id="CHEBI:30616"/>
        <dbReference type="ChEBI" id="CHEBI:61977"/>
        <dbReference type="ChEBI" id="CHEBI:456216"/>
        <dbReference type="EC" id="2.7.11.1"/>
    </reaction>
</comment>
<dbReference type="GO" id="GO:0036064">
    <property type="term" value="C:ciliary basal body"/>
    <property type="evidence" value="ECO:0007669"/>
    <property type="project" value="TreeGrafter"/>
</dbReference>
<dbReference type="PROSITE" id="PS50011">
    <property type="entry name" value="PROTEIN_KINASE_DOM"/>
    <property type="match status" value="1"/>
</dbReference>
<dbReference type="SMART" id="SM00220">
    <property type="entry name" value="S_TKc"/>
    <property type="match status" value="1"/>
</dbReference>
<reference evidence="17 18" key="1">
    <citation type="submission" date="2010-05" db="EMBL/GenBank/DDBJ databases">
        <title>The Genome Sequence of Thecamonas trahens ATCC 50062.</title>
        <authorList>
            <consortium name="The Broad Institute Genome Sequencing Platform"/>
            <person name="Russ C."/>
            <person name="Cuomo C."/>
            <person name="Shea T."/>
            <person name="Young S.K."/>
            <person name="Zeng Q."/>
            <person name="Koehrsen M."/>
            <person name="Haas B."/>
            <person name="Borodovsky M."/>
            <person name="Guigo R."/>
            <person name="Alvarado L."/>
            <person name="Berlin A."/>
            <person name="Bochicchio J."/>
            <person name="Borenstein D."/>
            <person name="Chapman S."/>
            <person name="Chen Z."/>
            <person name="Freedman E."/>
            <person name="Gellesch M."/>
            <person name="Goldberg J."/>
            <person name="Griggs A."/>
            <person name="Gujja S."/>
            <person name="Heilman E."/>
            <person name="Heiman D."/>
            <person name="Hepburn T."/>
            <person name="Howarth C."/>
            <person name="Jen D."/>
            <person name="Larson L."/>
            <person name="Mehta T."/>
            <person name="Park D."/>
            <person name="Pearson M."/>
            <person name="Roberts A."/>
            <person name="Saif S."/>
            <person name="Shenoy N."/>
            <person name="Sisk P."/>
            <person name="Stolte C."/>
            <person name="Sykes S."/>
            <person name="Thomson T."/>
            <person name="Walk T."/>
            <person name="White J."/>
            <person name="Yandava C."/>
            <person name="Burger G."/>
            <person name="Gray M.W."/>
            <person name="Holland P.W.H."/>
            <person name="King N."/>
            <person name="Lang F.B.F."/>
            <person name="Roger A.J."/>
            <person name="Ruiz-Trillo I."/>
            <person name="Lander E."/>
            <person name="Nusbaum C."/>
        </authorList>
    </citation>
    <scope>NUCLEOTIDE SEQUENCE [LARGE SCALE GENOMIC DNA]</scope>
    <source>
        <strain evidence="17 18">ATCC 50062</strain>
    </source>
</reference>
<feature type="compositionally biased region" description="Low complexity" evidence="14">
    <location>
        <begin position="1220"/>
        <end position="1235"/>
    </location>
</feature>
<dbReference type="Pfam" id="PF13181">
    <property type="entry name" value="TPR_8"/>
    <property type="match status" value="1"/>
</dbReference>
<dbReference type="SUPFAM" id="SSF56112">
    <property type="entry name" value="Protein kinase-like (PK-like)"/>
    <property type="match status" value="1"/>
</dbReference>